<reference evidence="4 5" key="1">
    <citation type="journal article" date="2012" name="BMC Genomics">
        <title>Genome analysis of a simultaneously predatory and prey-independent, novel Bdellovibrio bacteriovorus from the River Tiber, supports in silico predictions of both ancient and recent lateral gene transfer from diverse bacteria.</title>
        <authorList>
            <person name="Hobley L."/>
            <person name="Lerner T.R."/>
            <person name="Williams L.E."/>
            <person name="Lambert C."/>
            <person name="Till R."/>
            <person name="Milner D.S."/>
            <person name="Basford S.M."/>
            <person name="Capeness M.J."/>
            <person name="Fenton A.K."/>
            <person name="Atterbury R.J."/>
            <person name="Harris M.A."/>
            <person name="Sockett R.E."/>
        </authorList>
    </citation>
    <scope>NUCLEOTIDE SEQUENCE [LARGE SCALE GENOMIC DNA]</scope>
    <source>
        <strain evidence="4 5">Tiberius</strain>
    </source>
</reference>
<dbReference type="Proteomes" id="UP000010074">
    <property type="component" value="Chromosome"/>
</dbReference>
<dbReference type="GO" id="GO:0043590">
    <property type="term" value="C:bacterial nucleoid"/>
    <property type="evidence" value="ECO:0007669"/>
    <property type="project" value="UniProtKB-UniRule"/>
</dbReference>
<dbReference type="AlphaFoldDB" id="K7ZHA7"/>
<sequence>MPGGMAQLMKQANQMQMKMKKAQEELAKVEYEASSGGGAVKVKVNGDHLITALTIDPEVLKAGDVEMLQDMILSATNEAVKTARDTSAKEMEKITGGLNIPGMF</sequence>
<comment type="function">
    <text evidence="2">Binds to DNA and alters its conformation. May be involved in regulation of gene expression, nucleoid organization and DNA protection.</text>
</comment>
<accession>K7ZHA7</accession>
<comment type="subunit">
    <text evidence="2">Homodimer.</text>
</comment>
<gene>
    <name evidence="4" type="ORF">Bdt_3617</name>
</gene>
<dbReference type="NCBIfam" id="TIGR00103">
    <property type="entry name" value="DNA_YbaB_EbfC"/>
    <property type="match status" value="1"/>
</dbReference>
<keyword evidence="3" id="KW-0175">Coiled coil</keyword>
<dbReference type="PANTHER" id="PTHR33449">
    <property type="entry name" value="NUCLEOID-ASSOCIATED PROTEIN YBAB"/>
    <property type="match status" value="1"/>
</dbReference>
<feature type="coiled-coil region" evidence="3">
    <location>
        <begin position="5"/>
        <end position="32"/>
    </location>
</feature>
<dbReference type="GO" id="GO:0005829">
    <property type="term" value="C:cytosol"/>
    <property type="evidence" value="ECO:0007669"/>
    <property type="project" value="TreeGrafter"/>
</dbReference>
<organism evidence="4 5">
    <name type="scientific">Bdellovibrio bacteriovorus str. Tiberius</name>
    <dbReference type="NCBI Taxonomy" id="1069642"/>
    <lineage>
        <taxon>Bacteria</taxon>
        <taxon>Pseudomonadati</taxon>
        <taxon>Bdellovibrionota</taxon>
        <taxon>Bdellovibrionia</taxon>
        <taxon>Bdellovibrionales</taxon>
        <taxon>Pseudobdellovibrionaceae</taxon>
        <taxon>Bdellovibrio</taxon>
    </lineage>
</organism>
<dbReference type="Gene3D" id="3.30.1310.10">
    <property type="entry name" value="Nucleoid-associated protein YbaB-like domain"/>
    <property type="match status" value="1"/>
</dbReference>
<evidence type="ECO:0000313" key="5">
    <source>
        <dbReference type="Proteomes" id="UP000010074"/>
    </source>
</evidence>
<evidence type="ECO:0000256" key="3">
    <source>
        <dbReference type="SAM" id="Coils"/>
    </source>
</evidence>
<keyword evidence="2" id="KW-0963">Cytoplasm</keyword>
<name>K7ZHA7_BDEBC</name>
<dbReference type="InterPro" id="IPR036894">
    <property type="entry name" value="YbaB-like_sf"/>
</dbReference>
<proteinExistence type="inferred from homology"/>
<dbReference type="STRING" id="1069642.Bdt_3617"/>
<dbReference type="Pfam" id="PF02575">
    <property type="entry name" value="YbaB_DNA_bd"/>
    <property type="match status" value="1"/>
</dbReference>
<dbReference type="PATRIC" id="fig|1069642.3.peg.3578"/>
<dbReference type="SUPFAM" id="SSF82607">
    <property type="entry name" value="YbaB-like"/>
    <property type="match status" value="1"/>
</dbReference>
<dbReference type="HOGENOM" id="CLU_140930_2_2_7"/>
<comment type="subcellular location">
    <subcellularLocation>
        <location evidence="2">Cytoplasm</location>
        <location evidence="2">Nucleoid</location>
    </subcellularLocation>
</comment>
<comment type="similarity">
    <text evidence="2">Belongs to the YbaB/EbfC family.</text>
</comment>
<dbReference type="GO" id="GO:0003677">
    <property type="term" value="F:DNA binding"/>
    <property type="evidence" value="ECO:0007669"/>
    <property type="project" value="UniProtKB-UniRule"/>
</dbReference>
<protein>
    <recommendedName>
        <fullName evidence="2">Nucleoid-associated protein Bdt_3617</fullName>
    </recommendedName>
</protein>
<dbReference type="HAMAP" id="MF_00274">
    <property type="entry name" value="DNA_YbaB_EbfC"/>
    <property type="match status" value="1"/>
</dbReference>
<evidence type="ECO:0000256" key="1">
    <source>
        <dbReference type="ARBA" id="ARBA00023125"/>
    </source>
</evidence>
<dbReference type="InterPro" id="IPR004401">
    <property type="entry name" value="YbaB/EbfC"/>
</dbReference>
<dbReference type="KEGG" id="bbat:Bdt_3617"/>
<evidence type="ECO:0000313" key="4">
    <source>
        <dbReference type="EMBL" id="AFY03292.1"/>
    </source>
</evidence>
<keyword evidence="1 2" id="KW-0238">DNA-binding</keyword>
<dbReference type="EMBL" id="CP002930">
    <property type="protein sequence ID" value="AFY03292.1"/>
    <property type="molecule type" value="Genomic_DNA"/>
</dbReference>
<dbReference type="PIRSF" id="PIRSF004555">
    <property type="entry name" value="UCP004555"/>
    <property type="match status" value="1"/>
</dbReference>
<evidence type="ECO:0000256" key="2">
    <source>
        <dbReference type="HAMAP-Rule" id="MF_00274"/>
    </source>
</evidence>
<dbReference type="PANTHER" id="PTHR33449:SF1">
    <property type="entry name" value="NUCLEOID-ASSOCIATED PROTEIN YBAB"/>
    <property type="match status" value="1"/>
</dbReference>